<dbReference type="GO" id="GO:0004805">
    <property type="term" value="F:trehalose-phosphatase activity"/>
    <property type="evidence" value="ECO:0007669"/>
    <property type="project" value="UniProtKB-EC"/>
</dbReference>
<sequence>MTKVASAQDTLPAPSGGLYAFFFDVDGTLAAICPRPEEVSIPQTVRDTLVALSTLSNGALALVSGRPIQELDALSAPLHAPSAGVHGAERRDAAGELHRITLPNEMEATLNEMLTESMARWPGAQLETKGMAFALHYRQAMEYEEQILQLAESVVARFPELALQPGKCVVEIKPQGIDKGAAINAFMDEAPFTGRIPVFIGDDLTDEAGFLVVNALQGISVKVGEGSSYARYRLKGVNDVYAWLEQMKLQLEQDKTTSVRSQGYESLSGRI</sequence>
<gene>
    <name evidence="6" type="ORF">PMPD1_2584</name>
</gene>
<evidence type="ECO:0000256" key="5">
    <source>
        <dbReference type="RuleBase" id="RU361117"/>
    </source>
</evidence>
<dbReference type="Pfam" id="PF02358">
    <property type="entry name" value="Trehalose_PPase"/>
    <property type="match status" value="1"/>
</dbReference>
<accession>A0A6M8UA26</accession>
<dbReference type="NCBIfam" id="NF007560">
    <property type="entry name" value="PRK10187.1"/>
    <property type="match status" value="1"/>
</dbReference>
<dbReference type="GO" id="GO:0000287">
    <property type="term" value="F:magnesium ion binding"/>
    <property type="evidence" value="ECO:0007669"/>
    <property type="project" value="UniProtKB-ARBA"/>
</dbReference>
<dbReference type="Proteomes" id="UP000505325">
    <property type="component" value="Chromosome"/>
</dbReference>
<evidence type="ECO:0000256" key="4">
    <source>
        <dbReference type="ARBA" id="ARBA00022801"/>
    </source>
</evidence>
<dbReference type="PANTHER" id="PTHR43768:SF3">
    <property type="entry name" value="TREHALOSE 6-PHOSPHATE PHOSPHATASE"/>
    <property type="match status" value="1"/>
</dbReference>
<dbReference type="NCBIfam" id="TIGR01484">
    <property type="entry name" value="HAD-SF-IIB"/>
    <property type="match status" value="1"/>
</dbReference>
<dbReference type="GO" id="GO:0005992">
    <property type="term" value="P:trehalose biosynthetic process"/>
    <property type="evidence" value="ECO:0007669"/>
    <property type="project" value="UniProtKB-UniPathway"/>
</dbReference>
<dbReference type="AlphaFoldDB" id="A0A6M8UA26"/>
<dbReference type="InterPro" id="IPR044651">
    <property type="entry name" value="OTSB-like"/>
</dbReference>
<evidence type="ECO:0000313" key="6">
    <source>
        <dbReference type="EMBL" id="QKJ87525.1"/>
    </source>
</evidence>
<dbReference type="KEGG" id="pmak:PMPD1_2584"/>
<evidence type="ECO:0000256" key="1">
    <source>
        <dbReference type="ARBA" id="ARBA00005199"/>
    </source>
</evidence>
<dbReference type="Gene3D" id="3.30.70.1020">
    <property type="entry name" value="Trehalose-6-phosphate phosphatase related protein, domain 2"/>
    <property type="match status" value="1"/>
</dbReference>
<keyword evidence="7" id="KW-1185">Reference proteome</keyword>
<comment type="similarity">
    <text evidence="2 5">Belongs to the trehalose phosphatase family.</text>
</comment>
<evidence type="ECO:0000313" key="7">
    <source>
        <dbReference type="Proteomes" id="UP000505325"/>
    </source>
</evidence>
<comment type="function">
    <text evidence="5">Removes the phosphate from trehalose 6-phosphate to produce free trehalose.</text>
</comment>
<dbReference type="PANTHER" id="PTHR43768">
    <property type="entry name" value="TREHALOSE 6-PHOSPHATE PHOSPHATASE"/>
    <property type="match status" value="1"/>
</dbReference>
<dbReference type="NCBIfam" id="TIGR00685">
    <property type="entry name" value="T6PP"/>
    <property type="match status" value="1"/>
</dbReference>
<dbReference type="SUPFAM" id="SSF56784">
    <property type="entry name" value="HAD-like"/>
    <property type="match status" value="1"/>
</dbReference>
<keyword evidence="5" id="KW-0460">Magnesium</keyword>
<dbReference type="InterPro" id="IPR036412">
    <property type="entry name" value="HAD-like_sf"/>
</dbReference>
<dbReference type="EC" id="3.1.3.12" evidence="5"/>
<evidence type="ECO:0000256" key="3">
    <source>
        <dbReference type="ARBA" id="ARBA00022723"/>
    </source>
</evidence>
<comment type="pathway">
    <text evidence="1 5">Glycan biosynthesis; trehalose biosynthesis.</text>
</comment>
<dbReference type="UniPathway" id="UPA00299"/>
<comment type="cofactor">
    <cofactor evidence="5">
        <name>Mg(2+)</name>
        <dbReference type="ChEBI" id="CHEBI:18420"/>
    </cofactor>
</comment>
<dbReference type="Gene3D" id="3.40.50.1000">
    <property type="entry name" value="HAD superfamily/HAD-like"/>
    <property type="match status" value="1"/>
</dbReference>
<evidence type="ECO:0000256" key="2">
    <source>
        <dbReference type="ARBA" id="ARBA00008770"/>
    </source>
</evidence>
<dbReference type="InterPro" id="IPR006379">
    <property type="entry name" value="HAD-SF_hydro_IIB"/>
</dbReference>
<name>A0A6M8UA26_9GAMM</name>
<dbReference type="CDD" id="cd01627">
    <property type="entry name" value="HAD_TPP"/>
    <property type="match status" value="1"/>
</dbReference>
<keyword evidence="3 5" id="KW-0479">Metal-binding</keyword>
<proteinExistence type="inferred from homology"/>
<keyword evidence="4 5" id="KW-0378">Hydrolase</keyword>
<organism evidence="6 7">
    <name type="scientific">Paramixta manurensis</name>
    <dbReference type="NCBI Taxonomy" id="2740817"/>
    <lineage>
        <taxon>Bacteria</taxon>
        <taxon>Pseudomonadati</taxon>
        <taxon>Pseudomonadota</taxon>
        <taxon>Gammaproteobacteria</taxon>
        <taxon>Enterobacterales</taxon>
        <taxon>Erwiniaceae</taxon>
        <taxon>Paramixta</taxon>
    </lineage>
</organism>
<dbReference type="EMBL" id="CP054212">
    <property type="protein sequence ID" value="QKJ87525.1"/>
    <property type="molecule type" value="Genomic_DNA"/>
</dbReference>
<dbReference type="InterPro" id="IPR023214">
    <property type="entry name" value="HAD_sf"/>
</dbReference>
<comment type="catalytic activity">
    <reaction evidence="5">
        <text>alpha,alpha-trehalose 6-phosphate + H2O = alpha,alpha-trehalose + phosphate</text>
        <dbReference type="Rhea" id="RHEA:23420"/>
        <dbReference type="ChEBI" id="CHEBI:15377"/>
        <dbReference type="ChEBI" id="CHEBI:16551"/>
        <dbReference type="ChEBI" id="CHEBI:43474"/>
        <dbReference type="ChEBI" id="CHEBI:58429"/>
        <dbReference type="EC" id="3.1.3.12"/>
    </reaction>
</comment>
<protein>
    <recommendedName>
        <fullName evidence="5">Trehalose 6-phosphate phosphatase</fullName>
        <ecNumber evidence="5">3.1.3.12</ecNumber>
    </recommendedName>
</protein>
<dbReference type="InterPro" id="IPR003337">
    <property type="entry name" value="Trehalose_PPase"/>
</dbReference>
<reference evidence="6 7" key="1">
    <citation type="submission" date="2020-06" db="EMBL/GenBank/DDBJ databases">
        <title>Genome sequence of Paramixta manurensis strain PD-1.</title>
        <authorList>
            <person name="Lee C.W."/>
            <person name="Kim J."/>
        </authorList>
    </citation>
    <scope>NUCLEOTIDE SEQUENCE [LARGE SCALE GENOMIC DNA]</scope>
    <source>
        <strain evidence="6 7">PD-1</strain>
    </source>
</reference>